<evidence type="ECO:0000256" key="1">
    <source>
        <dbReference type="SAM" id="SignalP"/>
    </source>
</evidence>
<organism evidence="3 4">
    <name type="scientific">Prolixibacter denitrificans</name>
    <dbReference type="NCBI Taxonomy" id="1541063"/>
    <lineage>
        <taxon>Bacteria</taxon>
        <taxon>Pseudomonadati</taxon>
        <taxon>Bacteroidota</taxon>
        <taxon>Bacteroidia</taxon>
        <taxon>Marinilabiliales</taxon>
        <taxon>Prolixibacteraceae</taxon>
        <taxon>Prolixibacter</taxon>
    </lineage>
</organism>
<proteinExistence type="predicted"/>
<dbReference type="SUPFAM" id="SSF51445">
    <property type="entry name" value="(Trans)glycosidases"/>
    <property type="match status" value="1"/>
</dbReference>
<accession>A0A2P8CHM9</accession>
<dbReference type="OrthoDB" id="9806009at2"/>
<evidence type="ECO:0000313" key="4">
    <source>
        <dbReference type="Proteomes" id="UP000240621"/>
    </source>
</evidence>
<feature type="domain" description="Glycosyl hydrolase family 13 catalytic" evidence="2">
    <location>
        <begin position="23"/>
        <end position="554"/>
    </location>
</feature>
<dbReference type="RefSeq" id="WP_106541037.1">
    <property type="nucleotide sequence ID" value="NZ_BLAU01000001.1"/>
</dbReference>
<protein>
    <submittedName>
        <fullName evidence="3">Alpha-amylase</fullName>
    </submittedName>
</protein>
<reference evidence="3 4" key="1">
    <citation type="submission" date="2018-03" db="EMBL/GenBank/DDBJ databases">
        <title>Genomic Encyclopedia of Archaeal and Bacterial Type Strains, Phase II (KMG-II): from individual species to whole genera.</title>
        <authorList>
            <person name="Goeker M."/>
        </authorList>
    </citation>
    <scope>NUCLEOTIDE SEQUENCE [LARGE SCALE GENOMIC DNA]</scope>
    <source>
        <strain evidence="3 4">DSM 27267</strain>
    </source>
</reference>
<sequence>MRGFLVILSLLLFIRVSCQAQSDVMMQAFYWDPPVDAAHLNGIWWDKLAGEIPELEAAGIKALWIPSPCKGNWGIYDMGYGIYDHYDLGNFNQCGTVETRFGSKAELMNLLQVAHDTSKGQRMDIYADIVMNHMYSTQKKDLERNPVVKKYMQEQAVINGKAHAPYPTNEIVWQFVPSRPGNYIFHIRGFHLNFDAPASERFFQLECNLPARAGNGVEETPQKKYYRTIQSPESEQEFQVDVPADKINQTVEIRLTAQKSPDGKNFQWIDQTNAYYVADVTLAGKSVNDSLFALTHTGIHYVDHGNLPNLKWHYSDFHPSDATDSLGFPGNRDTLMTNVKWFGNDLNTLNPEVQQRLMDWGKWLADSIGFDGYRLDFVQGYQPEMVAKWVTNLPPDRTGKQPFIVSEYFTNYPDRIFDWVNRVNNYHFQGKHPNVTAFDFPLKKALTDMCNGDGKSFSMKRLATASMSDNGKYELPASSVVSFAENHDTGKEHDKWIVKDWRMAYAYILFAPERPCIFYPHYYGVKQHDFNHKEFSVQASDTLRAFIDKMINIRADYLGGSMKTLQFSQCASANNLFVARREGGEENSGAILVLNNNDSRELSCMADTKAKGYSNWAGKKLINLLHPGDEVNVSNDGFVELKAPSRGISLYVPVDKLHKQ</sequence>
<gene>
    <name evidence="3" type="ORF">CLV93_102225</name>
</gene>
<dbReference type="InterPro" id="IPR006047">
    <property type="entry name" value="GH13_cat_dom"/>
</dbReference>
<evidence type="ECO:0000259" key="2">
    <source>
        <dbReference type="SMART" id="SM00642"/>
    </source>
</evidence>
<dbReference type="GO" id="GO:0005975">
    <property type="term" value="P:carbohydrate metabolic process"/>
    <property type="evidence" value="ECO:0007669"/>
    <property type="project" value="InterPro"/>
</dbReference>
<dbReference type="SMART" id="SM00642">
    <property type="entry name" value="Aamy"/>
    <property type="match status" value="1"/>
</dbReference>
<feature type="signal peptide" evidence="1">
    <location>
        <begin position="1"/>
        <end position="20"/>
    </location>
</feature>
<dbReference type="AlphaFoldDB" id="A0A2P8CHM9"/>
<evidence type="ECO:0000313" key="3">
    <source>
        <dbReference type="EMBL" id="PSK84439.1"/>
    </source>
</evidence>
<dbReference type="Gene3D" id="3.20.20.80">
    <property type="entry name" value="Glycosidases"/>
    <property type="match status" value="2"/>
</dbReference>
<dbReference type="EMBL" id="PYGC01000002">
    <property type="protein sequence ID" value="PSK84439.1"/>
    <property type="molecule type" value="Genomic_DNA"/>
</dbReference>
<name>A0A2P8CHM9_9BACT</name>
<feature type="chain" id="PRO_5015119933" evidence="1">
    <location>
        <begin position="21"/>
        <end position="660"/>
    </location>
</feature>
<dbReference type="Proteomes" id="UP000240621">
    <property type="component" value="Unassembled WGS sequence"/>
</dbReference>
<dbReference type="InterPro" id="IPR017853">
    <property type="entry name" value="GH"/>
</dbReference>
<dbReference type="PANTHER" id="PTHR43447">
    <property type="entry name" value="ALPHA-AMYLASE"/>
    <property type="match status" value="1"/>
</dbReference>
<keyword evidence="1" id="KW-0732">Signal</keyword>
<comment type="caution">
    <text evidence="3">The sequence shown here is derived from an EMBL/GenBank/DDBJ whole genome shotgun (WGS) entry which is preliminary data.</text>
</comment>